<dbReference type="PATRIC" id="fig|1339327.3.peg.2434"/>
<sequence length="73" mass="8807">MMEWENKLYQILLKEQEAEAVVDDWVERNIQSDLRLRRAKTKGHVVIETRDVMFARNIQVWHPSCQINIKDLK</sequence>
<protein>
    <recommendedName>
        <fullName evidence="3">RNA polymerase subunit sigma</fullName>
    </recommendedName>
</protein>
<dbReference type="GeneID" id="92988993"/>
<dbReference type="Proteomes" id="UP000022082">
    <property type="component" value="Unassembled WGS sequence"/>
</dbReference>
<proteinExistence type="predicted"/>
<comment type="caution">
    <text evidence="1">The sequence shown here is derived from an EMBL/GenBank/DDBJ whole genome shotgun (WGS) entry which is preliminary data.</text>
</comment>
<dbReference type="RefSeq" id="WP_007751522.1">
    <property type="nucleotide sequence ID" value="NZ_JGDJ01000178.1"/>
</dbReference>
<evidence type="ECO:0000313" key="2">
    <source>
        <dbReference type="Proteomes" id="UP000022082"/>
    </source>
</evidence>
<evidence type="ECO:0008006" key="3">
    <source>
        <dbReference type="Google" id="ProtNLM"/>
    </source>
</evidence>
<reference evidence="1 2" key="1">
    <citation type="submission" date="2014-02" db="EMBL/GenBank/DDBJ databases">
        <authorList>
            <person name="Sears C."/>
            <person name="Carroll K."/>
            <person name="Sack B.R."/>
            <person name="Qadri F."/>
            <person name="Myers L.L."/>
            <person name="Chung G.-T."/>
            <person name="Escheverria P."/>
            <person name="Fraser C.M."/>
            <person name="Sadzewicz L."/>
            <person name="Shefchek K.A."/>
            <person name="Tallon L."/>
            <person name="Das S.P."/>
            <person name="Daugherty S."/>
            <person name="Mongodin E.F."/>
        </authorList>
    </citation>
    <scope>NUCLEOTIDE SEQUENCE [LARGE SCALE GENOMIC DNA]</scope>
    <source>
        <strain evidence="1 2">S36L11</strain>
    </source>
</reference>
<name>A0A015Z288_BACFG</name>
<evidence type="ECO:0000313" key="1">
    <source>
        <dbReference type="EMBL" id="EXZ28994.1"/>
    </source>
</evidence>
<dbReference type="EMBL" id="JGDJ01000178">
    <property type="protein sequence ID" value="EXZ28994.1"/>
    <property type="molecule type" value="Genomic_DNA"/>
</dbReference>
<organism evidence="1 2">
    <name type="scientific">Bacteroides fragilis str. S36L11</name>
    <dbReference type="NCBI Taxonomy" id="1339327"/>
    <lineage>
        <taxon>Bacteria</taxon>
        <taxon>Pseudomonadati</taxon>
        <taxon>Bacteroidota</taxon>
        <taxon>Bacteroidia</taxon>
        <taxon>Bacteroidales</taxon>
        <taxon>Bacteroidaceae</taxon>
        <taxon>Bacteroides</taxon>
    </lineage>
</organism>
<gene>
    <name evidence="1" type="ORF">M136_1796</name>
</gene>
<accession>A0A015Z288</accession>
<dbReference type="AlphaFoldDB" id="A0A015Z288"/>